<proteinExistence type="predicted"/>
<gene>
    <name evidence="1" type="ORF">CMPLHDHG_00022</name>
</gene>
<evidence type="ECO:0000313" key="1">
    <source>
        <dbReference type="EMBL" id="QNO50857.1"/>
    </source>
</evidence>
<accession>A0A7G9YS73</accession>
<name>A0A7G9YS73_9EURY</name>
<protein>
    <submittedName>
        <fullName evidence="1">Uncharacterized protein</fullName>
    </submittedName>
</protein>
<sequence length="74" mass="8626">MTIGKASDLRRRIKEHLLRDKGEHSAGKEIRAKENISKIVIRWAVTDRPAAVEEELHKKYQDKFGKLPKHTKHT</sequence>
<dbReference type="AlphaFoldDB" id="A0A7G9YS73"/>
<reference evidence="1" key="1">
    <citation type="submission" date="2020-06" db="EMBL/GenBank/DDBJ databases">
        <title>Unique genomic features of the anaerobic methanotrophic archaea.</title>
        <authorList>
            <person name="Chadwick G.L."/>
            <person name="Skennerton C.T."/>
            <person name="Laso-Perez R."/>
            <person name="Leu A.O."/>
            <person name="Speth D.R."/>
            <person name="Yu H."/>
            <person name="Morgan-Lang C."/>
            <person name="Hatzenpichler R."/>
            <person name="Goudeau D."/>
            <person name="Malmstrom R."/>
            <person name="Brazelton W.J."/>
            <person name="Woyke T."/>
            <person name="Hallam S.J."/>
            <person name="Tyson G.W."/>
            <person name="Wegener G."/>
            <person name="Boetius A."/>
            <person name="Orphan V."/>
        </authorList>
    </citation>
    <scope>NUCLEOTIDE SEQUENCE</scope>
</reference>
<dbReference type="EMBL" id="MT631453">
    <property type="protein sequence ID" value="QNO50857.1"/>
    <property type="molecule type" value="Genomic_DNA"/>
</dbReference>
<organism evidence="1">
    <name type="scientific">Candidatus Methanophagaceae archaeon ANME-1 ERB6</name>
    <dbReference type="NCBI Taxonomy" id="2759912"/>
    <lineage>
        <taxon>Archaea</taxon>
        <taxon>Methanobacteriati</taxon>
        <taxon>Methanobacteriota</taxon>
        <taxon>Stenosarchaea group</taxon>
        <taxon>Methanomicrobia</taxon>
        <taxon>Candidatus Methanophagales</taxon>
        <taxon>Candidatus Methanophagaceae</taxon>
    </lineage>
</organism>